<feature type="compositionally biased region" description="Basic and acidic residues" evidence="1">
    <location>
        <begin position="44"/>
        <end position="63"/>
    </location>
</feature>
<dbReference type="PANTHER" id="PTHR31912">
    <property type="entry name" value="IP13529P"/>
    <property type="match status" value="1"/>
</dbReference>
<evidence type="ECO:0000313" key="3">
    <source>
        <dbReference type="Proteomes" id="UP000239156"/>
    </source>
</evidence>
<dbReference type="PANTHER" id="PTHR31912:SF34">
    <property type="entry name" value="NOTOCHORD-RELATED PROTEIN"/>
    <property type="match status" value="1"/>
</dbReference>
<name>A0A2S4V892_9BASI</name>
<dbReference type="VEuPathDB" id="FungiDB:PSTT_09456"/>
<feature type="non-terminal residue" evidence="2">
    <location>
        <position position="262"/>
    </location>
</feature>
<evidence type="ECO:0000256" key="1">
    <source>
        <dbReference type="SAM" id="MobiDB-lite"/>
    </source>
</evidence>
<organism evidence="2 3">
    <name type="scientific">Puccinia striiformis</name>
    <dbReference type="NCBI Taxonomy" id="27350"/>
    <lineage>
        <taxon>Eukaryota</taxon>
        <taxon>Fungi</taxon>
        <taxon>Dikarya</taxon>
        <taxon>Basidiomycota</taxon>
        <taxon>Pucciniomycotina</taxon>
        <taxon>Pucciniomycetes</taxon>
        <taxon>Pucciniales</taxon>
        <taxon>Pucciniaceae</taxon>
        <taxon>Puccinia</taxon>
    </lineage>
</organism>
<dbReference type="AlphaFoldDB" id="A0A2S4V892"/>
<accession>A0A2S4V892</accession>
<feature type="compositionally biased region" description="Basic and acidic residues" evidence="1">
    <location>
        <begin position="78"/>
        <end position="88"/>
    </location>
</feature>
<evidence type="ECO:0008006" key="4">
    <source>
        <dbReference type="Google" id="ProtNLM"/>
    </source>
</evidence>
<evidence type="ECO:0000313" key="2">
    <source>
        <dbReference type="EMBL" id="POW05708.1"/>
    </source>
</evidence>
<gene>
    <name evidence="2" type="ORF">PSTT_09456</name>
</gene>
<dbReference type="Proteomes" id="UP000239156">
    <property type="component" value="Unassembled WGS sequence"/>
</dbReference>
<dbReference type="VEuPathDB" id="FungiDB:PSHT_07009"/>
<feature type="non-terminal residue" evidence="2">
    <location>
        <position position="1"/>
    </location>
</feature>
<keyword evidence="3" id="KW-1185">Reference proteome</keyword>
<reference evidence="2" key="1">
    <citation type="submission" date="2017-12" db="EMBL/GenBank/DDBJ databases">
        <title>Gene loss provides genomic basis for host adaptation in cereal stripe rust fungi.</title>
        <authorList>
            <person name="Xia C."/>
        </authorList>
    </citation>
    <scope>NUCLEOTIDE SEQUENCE [LARGE SCALE GENOMIC DNA]</scope>
    <source>
        <strain evidence="2">93-210</strain>
    </source>
</reference>
<sequence>RIPTFFEPRVRQRDGRTVYNCTLCEGSKFFSIRKHAMGVQHQAQVRERDDQIGQRQEERVEEKTEPEELAYQQEGLDNEAKDKDDSNGDIEIKVEDLIDAHLEEILCQEDVGLFEEPTDEDENENKSDLVERARWFPFRNKIELVGLLSIGHTHSLLSRAIYNRNRAIMTVCDIQLPARATVRSARKRICTFLKSQIKTETSPFGMPCFLLSIQGILSQDFVNPLVSPHLESYPEKTDGPYFKFSQLKKWLEELAPQHRAQM</sequence>
<proteinExistence type="predicted"/>
<comment type="caution">
    <text evidence="2">The sequence shown here is derived from an EMBL/GenBank/DDBJ whole genome shotgun (WGS) entry which is preliminary data.</text>
</comment>
<protein>
    <recommendedName>
        <fullName evidence="4">U1-type domain-containing protein</fullName>
    </recommendedName>
</protein>
<feature type="region of interest" description="Disordered" evidence="1">
    <location>
        <begin position="40"/>
        <end position="88"/>
    </location>
</feature>
<dbReference type="EMBL" id="PKSL01000095">
    <property type="protein sequence ID" value="POW05708.1"/>
    <property type="molecule type" value="Genomic_DNA"/>
</dbReference>